<protein>
    <submittedName>
        <fullName evidence="2">Uncharacterized protein</fullName>
    </submittedName>
</protein>
<dbReference type="AlphaFoldDB" id="A0A1E3UHZ4"/>
<evidence type="ECO:0000256" key="1">
    <source>
        <dbReference type="SAM" id="Phobius"/>
    </source>
</evidence>
<feature type="transmembrane region" description="Helical" evidence="1">
    <location>
        <begin position="64"/>
        <end position="85"/>
    </location>
</feature>
<evidence type="ECO:0000313" key="2">
    <source>
        <dbReference type="EMBL" id="ODR51801.1"/>
    </source>
</evidence>
<evidence type="ECO:0000313" key="3">
    <source>
        <dbReference type="EMBL" id="ODR56519.1"/>
    </source>
</evidence>
<keyword evidence="1" id="KW-0472">Membrane</keyword>
<comment type="caution">
    <text evidence="2">The sequence shown here is derived from an EMBL/GenBank/DDBJ whole genome shotgun (WGS) entry which is preliminary data.</text>
</comment>
<accession>A0A1E3UHZ4</accession>
<reference evidence="2 4" key="2">
    <citation type="submission" date="2016-08" db="EMBL/GenBank/DDBJ databases">
        <authorList>
            <person name="Seilhamer J.J."/>
        </authorList>
    </citation>
    <scope>NUCLEOTIDE SEQUENCE [LARGE SCALE GENOMIC DNA]</scope>
    <source>
        <strain evidence="2 4">NML150140-1</strain>
    </source>
</reference>
<dbReference type="Proteomes" id="UP000094869">
    <property type="component" value="Unassembled WGS sequence"/>
</dbReference>
<keyword evidence="1" id="KW-0812">Transmembrane</keyword>
<dbReference type="EMBL" id="MEHA01000008">
    <property type="protein sequence ID" value="ODR51801.1"/>
    <property type="molecule type" value="Genomic_DNA"/>
</dbReference>
<evidence type="ECO:0000313" key="4">
    <source>
        <dbReference type="Proteomes" id="UP000094271"/>
    </source>
</evidence>
<dbReference type="Proteomes" id="UP000094271">
    <property type="component" value="Unassembled WGS sequence"/>
</dbReference>
<name>A0A1E3UHZ4_9FIRM</name>
<gene>
    <name evidence="2" type="ORF">BEI59_12855</name>
    <name evidence="3" type="ORF">BEI63_13520</name>
</gene>
<dbReference type="EMBL" id="MEHD01000023">
    <property type="protein sequence ID" value="ODR56519.1"/>
    <property type="molecule type" value="Genomic_DNA"/>
</dbReference>
<reference evidence="3 5" key="1">
    <citation type="submission" date="2016-08" db="EMBL/GenBank/DDBJ databases">
        <title>Characterization of Isolates of Eisenbergiella tayi Derived from Blood Cultures, Using Whole Genome Sequencing.</title>
        <authorList>
            <person name="Bernier A.-M."/>
            <person name="Burdz T."/>
            <person name="Wiebe D."/>
            <person name="Bernard K."/>
        </authorList>
    </citation>
    <scope>NUCLEOTIDE SEQUENCE [LARGE SCALE GENOMIC DNA]</scope>
    <source>
        <strain evidence="3 5">NML120146</strain>
    </source>
</reference>
<sequence>MVWGSFHLWLDQENLIIDCGRAEPREHKCPLGRFARQMGKEKGLNRQAVQPFLFSHLVLPCSKIIPQILLLYTIYLMYFLMRAVFF</sequence>
<evidence type="ECO:0000313" key="5">
    <source>
        <dbReference type="Proteomes" id="UP000094869"/>
    </source>
</evidence>
<organism evidence="2 4">
    <name type="scientific">Eisenbergiella tayi</name>
    <dbReference type="NCBI Taxonomy" id="1432052"/>
    <lineage>
        <taxon>Bacteria</taxon>
        <taxon>Bacillati</taxon>
        <taxon>Bacillota</taxon>
        <taxon>Clostridia</taxon>
        <taxon>Lachnospirales</taxon>
        <taxon>Lachnospiraceae</taxon>
        <taxon>Eisenbergiella</taxon>
    </lineage>
</organism>
<proteinExistence type="predicted"/>
<keyword evidence="5" id="KW-1185">Reference proteome</keyword>
<keyword evidence="1" id="KW-1133">Transmembrane helix</keyword>